<feature type="domain" description="N-acetyltransferase" evidence="3">
    <location>
        <begin position="31"/>
        <end position="177"/>
    </location>
</feature>
<evidence type="ECO:0000313" key="4">
    <source>
        <dbReference type="EMBL" id="MBD7963597.1"/>
    </source>
</evidence>
<dbReference type="InterPro" id="IPR000182">
    <property type="entry name" value="GNAT_dom"/>
</dbReference>
<dbReference type="PROSITE" id="PS51186">
    <property type="entry name" value="GNAT"/>
    <property type="match status" value="1"/>
</dbReference>
<dbReference type="SUPFAM" id="SSF55729">
    <property type="entry name" value="Acyl-CoA N-acyltransferases (Nat)"/>
    <property type="match status" value="1"/>
</dbReference>
<keyword evidence="5" id="KW-1185">Reference proteome</keyword>
<dbReference type="InterPro" id="IPR050832">
    <property type="entry name" value="Bact_Acetyltransf"/>
</dbReference>
<evidence type="ECO:0000259" key="3">
    <source>
        <dbReference type="PROSITE" id="PS51186"/>
    </source>
</evidence>
<dbReference type="Pfam" id="PF00583">
    <property type="entry name" value="Acetyltransf_1"/>
    <property type="match status" value="1"/>
</dbReference>
<gene>
    <name evidence="4" type="ORF">H9648_05965</name>
</gene>
<dbReference type="Proteomes" id="UP000603641">
    <property type="component" value="Unassembled WGS sequence"/>
</dbReference>
<evidence type="ECO:0000256" key="1">
    <source>
        <dbReference type="ARBA" id="ARBA00022679"/>
    </source>
</evidence>
<proteinExistence type="predicted"/>
<protein>
    <submittedName>
        <fullName evidence="4">GNAT family N-acetyltransferase</fullName>
    </submittedName>
</protein>
<comment type="caution">
    <text evidence="4">The sequence shown here is derived from an EMBL/GenBank/DDBJ whole genome shotgun (WGS) entry which is preliminary data.</text>
</comment>
<keyword evidence="2" id="KW-0012">Acyltransferase</keyword>
<dbReference type="RefSeq" id="WP_191752975.1">
    <property type="nucleotide sequence ID" value="NZ_JACSQM010000002.1"/>
</dbReference>
<evidence type="ECO:0000256" key="2">
    <source>
        <dbReference type="ARBA" id="ARBA00023315"/>
    </source>
</evidence>
<name>A0ABR8SJD5_9BACL</name>
<accession>A0ABR8SJD5</accession>
<organism evidence="4 5">
    <name type="scientific">Fictibacillus norfolkensis</name>
    <dbReference type="NCBI Taxonomy" id="2762233"/>
    <lineage>
        <taxon>Bacteria</taxon>
        <taxon>Bacillati</taxon>
        <taxon>Bacillota</taxon>
        <taxon>Bacilli</taxon>
        <taxon>Bacillales</taxon>
        <taxon>Fictibacillaceae</taxon>
        <taxon>Fictibacillus</taxon>
    </lineage>
</organism>
<dbReference type="PANTHER" id="PTHR43877">
    <property type="entry name" value="AMINOALKYLPHOSPHONATE N-ACETYLTRANSFERASE-RELATED-RELATED"/>
    <property type="match status" value="1"/>
</dbReference>
<reference evidence="4 5" key="1">
    <citation type="submission" date="2020-08" db="EMBL/GenBank/DDBJ databases">
        <title>A Genomic Blueprint of the Chicken Gut Microbiome.</title>
        <authorList>
            <person name="Gilroy R."/>
            <person name="Ravi A."/>
            <person name="Getino M."/>
            <person name="Pursley I."/>
            <person name="Horton D.L."/>
            <person name="Alikhan N.-F."/>
            <person name="Baker D."/>
            <person name="Gharbi K."/>
            <person name="Hall N."/>
            <person name="Watson M."/>
            <person name="Adriaenssens E.M."/>
            <person name="Foster-Nyarko E."/>
            <person name="Jarju S."/>
            <person name="Secka A."/>
            <person name="Antonio M."/>
            <person name="Oren A."/>
            <person name="Chaudhuri R."/>
            <person name="La Ragione R.M."/>
            <person name="Hildebrand F."/>
            <person name="Pallen M.J."/>
        </authorList>
    </citation>
    <scope>NUCLEOTIDE SEQUENCE [LARGE SCALE GENOMIC DNA]</scope>
    <source>
        <strain evidence="4 5">Sa2CUA10</strain>
    </source>
</reference>
<dbReference type="Gene3D" id="3.40.630.30">
    <property type="match status" value="1"/>
</dbReference>
<dbReference type="InterPro" id="IPR016181">
    <property type="entry name" value="Acyl_CoA_acyltransferase"/>
</dbReference>
<evidence type="ECO:0000313" key="5">
    <source>
        <dbReference type="Proteomes" id="UP000603641"/>
    </source>
</evidence>
<sequence length="1057" mass="120114">MKRLNNGTILNIEKAEVRKMEVLNTQITDQITIVEYDPSYAAAVAEMWNKSQDGWGGGNSIMTEEQVLKKESNSSNLHLYLALDGDKVVGYCSLGEYREDEGALYIPLLNVRGDYHGKKIGKKLVLKALQKAIEMKWPRLDLYTWPGNTKAVPLYKKCGFFWEDRDDTTHLMNFMPSVMQTEAVLDYFTDGKWYENSTRTIETIPDGNNEDEFHYYEYAWNHETLGNLKMEFERFGRGLRSIETDDYKILADVEHFNLVFGSEYKIRYHMINKTGKPLTIEIQGVDDKNIQFAASKKITVQQEEKIEIPFVVNPISEDQSVWRTHPAVTSQLLINGKKAEFKVGICPKYPVKLSSNTPANLRFVGSSSQLYFNFENNFDEQVTFSFKLPSSQLITIQNRNVSVTLAPKGKQSVSVPFMIKKNGFFSAEVQISATKSNGNIVTFTKKLGVTLQGIGAKFAGECDDFYHVCNGQYRIKLDKFNNWIAPGKGDVDYKLAFMVPQLGKPFSEEITRLRPEKIEPLQEDGYAGLKATFQSQAFPELQLATVVKLYSEGLVERYDEITNISDVETVAEVWLNTPIMCPMLDKGVLPYEGKYIELNDSMGSGLSYWDPSKLTENWLFLRGNDNPRGISWPREGKVNFSSWFMYFENKLGKLAPRETVATKPITMTIGAFRDWQSFREFATQKNDKPASLTNHMNVSVNGGNPFIDNGECKAVVRDYKSSFFNGFIEMKLDDEILQSHLFASDEELTHAEFDIELPNDKGIHVLTSKMNLGAVHVTRQSAAFVMRDQPVHLQKSIKDGLEVYSVDNGEMKISASAQFAPSLFSLQYRDHEWMDSPFPKPTPKSWWNPWFGGIAGLLEGTSLHSLLKEESTVEFVEKKDNKGNEWKGLKISTHYKKHETFKGIQIHKYFLMLPGVPVLCHTTEIVQNTDSYLDGKNFYTGCFLNPGPEPVTSWGSFQAENGEWTMVSGAKGEQEMTIERSVIYGSDDHENLLQIVADQNATRVDSYINLEVIELGYSEKVSLVHGAKQFTSPVFYVFNDKVIPDTALEDLQKIKFS</sequence>
<dbReference type="CDD" id="cd04301">
    <property type="entry name" value="NAT_SF"/>
    <property type="match status" value="1"/>
</dbReference>
<keyword evidence="1" id="KW-0808">Transferase</keyword>
<dbReference type="EMBL" id="JACSQM010000002">
    <property type="protein sequence ID" value="MBD7963597.1"/>
    <property type="molecule type" value="Genomic_DNA"/>
</dbReference>